<proteinExistence type="predicted"/>
<evidence type="ECO:0000313" key="2">
    <source>
        <dbReference type="EMBL" id="TDL25156.1"/>
    </source>
</evidence>
<sequence length="410" mass="44949">MREPSTYKEKYAEQLSNHGKGVAVWHPAPNEQLDGTFKSIALGDVGYFFNGSFVKLFNVASARVARVLDNNQSEENRFTSKSVQARITTVDSRNEIAQLSANLTCAGVSGAALIIPSHTRPGIVSRDLKHRATYAEHCFRHWREWLSVAQDQATKHVSLKDLIFVSGIDYVHMWSLFSFQRPSQTRTVRLYVGPSTVSGSFDGDDPIMNFGPRKRPLNPSTCFPGYDQCVFIRRFKMHGRVEQLRWRTERLLRGPRVVTINEPEPIQIPLDTTNPNVDSQSTRDNNPGREVQISIDSPYMQRSQEGNDEDDASEGVHGEADEGTSHDKVSSRKARRRNRRRGGDEEPGIAHGGNHRRGGGAGGAPAKGPPGNGGATGLIHPGSAPQGSDWQGGSSGGARGGLGRSAMQVL</sequence>
<evidence type="ECO:0000313" key="3">
    <source>
        <dbReference type="Proteomes" id="UP000294933"/>
    </source>
</evidence>
<feature type="region of interest" description="Disordered" evidence="1">
    <location>
        <begin position="263"/>
        <end position="410"/>
    </location>
</feature>
<feature type="compositionally biased region" description="Basic residues" evidence="1">
    <location>
        <begin position="331"/>
        <end position="340"/>
    </location>
</feature>
<feature type="compositionally biased region" description="Gly residues" evidence="1">
    <location>
        <begin position="393"/>
        <end position="403"/>
    </location>
</feature>
<dbReference type="EMBL" id="ML170164">
    <property type="protein sequence ID" value="TDL25156.1"/>
    <property type="molecule type" value="Genomic_DNA"/>
</dbReference>
<dbReference type="VEuPathDB" id="FungiDB:BD410DRAFT_627316"/>
<gene>
    <name evidence="2" type="ORF">BD410DRAFT_627316</name>
</gene>
<dbReference type="Proteomes" id="UP000294933">
    <property type="component" value="Unassembled WGS sequence"/>
</dbReference>
<organism evidence="2 3">
    <name type="scientific">Rickenella mellea</name>
    <dbReference type="NCBI Taxonomy" id="50990"/>
    <lineage>
        <taxon>Eukaryota</taxon>
        <taxon>Fungi</taxon>
        <taxon>Dikarya</taxon>
        <taxon>Basidiomycota</taxon>
        <taxon>Agaricomycotina</taxon>
        <taxon>Agaricomycetes</taxon>
        <taxon>Hymenochaetales</taxon>
        <taxon>Rickenellaceae</taxon>
        <taxon>Rickenella</taxon>
    </lineage>
</organism>
<accession>A0A4Y7QCS5</accession>
<feature type="compositionally biased region" description="Gly residues" evidence="1">
    <location>
        <begin position="359"/>
        <end position="376"/>
    </location>
</feature>
<reference evidence="2 3" key="1">
    <citation type="submission" date="2018-06" db="EMBL/GenBank/DDBJ databases">
        <title>A transcriptomic atlas of mushroom development highlights an independent origin of complex multicellularity.</title>
        <authorList>
            <consortium name="DOE Joint Genome Institute"/>
            <person name="Krizsan K."/>
            <person name="Almasi E."/>
            <person name="Merenyi Z."/>
            <person name="Sahu N."/>
            <person name="Viragh M."/>
            <person name="Koszo T."/>
            <person name="Mondo S."/>
            <person name="Kiss B."/>
            <person name="Balint B."/>
            <person name="Kues U."/>
            <person name="Barry K."/>
            <person name="Hegedus J.C."/>
            <person name="Henrissat B."/>
            <person name="Johnson J."/>
            <person name="Lipzen A."/>
            <person name="Ohm R."/>
            <person name="Nagy I."/>
            <person name="Pangilinan J."/>
            <person name="Yan J."/>
            <person name="Xiong Y."/>
            <person name="Grigoriev I.V."/>
            <person name="Hibbett D.S."/>
            <person name="Nagy L.G."/>
        </authorList>
    </citation>
    <scope>NUCLEOTIDE SEQUENCE [LARGE SCALE GENOMIC DNA]</scope>
    <source>
        <strain evidence="2 3">SZMC22713</strain>
    </source>
</reference>
<feature type="compositionally biased region" description="Polar residues" evidence="1">
    <location>
        <begin position="270"/>
        <end position="285"/>
    </location>
</feature>
<name>A0A4Y7QCS5_9AGAM</name>
<feature type="compositionally biased region" description="Basic and acidic residues" evidence="1">
    <location>
        <begin position="314"/>
        <end position="330"/>
    </location>
</feature>
<keyword evidence="3" id="KW-1185">Reference proteome</keyword>
<dbReference type="OrthoDB" id="3222453at2759"/>
<evidence type="ECO:0000256" key="1">
    <source>
        <dbReference type="SAM" id="MobiDB-lite"/>
    </source>
</evidence>
<protein>
    <submittedName>
        <fullName evidence="2">Uncharacterized protein</fullName>
    </submittedName>
</protein>
<dbReference type="AlphaFoldDB" id="A0A4Y7QCS5"/>